<protein>
    <recommendedName>
        <fullName evidence="2">Spore coat protein</fullName>
    </recommendedName>
</protein>
<dbReference type="EMBL" id="FLUN01000001">
    <property type="protein sequence ID" value="SBW02040.1"/>
    <property type="molecule type" value="Genomic_DNA"/>
</dbReference>
<evidence type="ECO:0008006" key="2">
    <source>
        <dbReference type="Google" id="ProtNLM"/>
    </source>
</evidence>
<proteinExistence type="predicted"/>
<name>A0A212JRI0_9FIRM</name>
<organism evidence="1">
    <name type="scientific">uncultured Eubacteriales bacterium</name>
    <dbReference type="NCBI Taxonomy" id="172733"/>
    <lineage>
        <taxon>Bacteria</taxon>
        <taxon>Bacillati</taxon>
        <taxon>Bacillota</taxon>
        <taxon>Clostridia</taxon>
        <taxon>Eubacteriales</taxon>
        <taxon>environmental samples</taxon>
    </lineage>
</organism>
<dbReference type="AlphaFoldDB" id="A0A212JRI0"/>
<gene>
    <name evidence="1" type="ORF">KL86CLO1_11583</name>
</gene>
<sequence length="84" mass="9880">MNDQEHMDDLLLSEKKMSDNYDIFASECANIQLRDEFIKLFTQGHKTQTELFQTAQQKGWYQVEQAPENKITAAYQKYSSDKPQ</sequence>
<reference evidence="1" key="1">
    <citation type="submission" date="2016-04" db="EMBL/GenBank/DDBJ databases">
        <authorList>
            <person name="Evans L.H."/>
            <person name="Alamgir A."/>
            <person name="Owens N."/>
            <person name="Weber N.D."/>
            <person name="Virtaneva K."/>
            <person name="Barbian K."/>
            <person name="Babar A."/>
            <person name="Rosenke K."/>
        </authorList>
    </citation>
    <scope>NUCLEOTIDE SEQUENCE</scope>
    <source>
        <strain evidence="1">86</strain>
    </source>
</reference>
<dbReference type="InterPro" id="IPR012851">
    <property type="entry name" value="Spore_coat_CotF-like"/>
</dbReference>
<dbReference type="Pfam" id="PF07875">
    <property type="entry name" value="Coat_F"/>
    <property type="match status" value="1"/>
</dbReference>
<evidence type="ECO:0000313" key="1">
    <source>
        <dbReference type="EMBL" id="SBW02040.1"/>
    </source>
</evidence>
<accession>A0A212JRI0</accession>